<protein>
    <submittedName>
        <fullName evidence="1">Uncharacterized protein</fullName>
    </submittedName>
</protein>
<comment type="caution">
    <text evidence="1">The sequence shown here is derived from an EMBL/GenBank/DDBJ whole genome shotgun (WGS) entry which is preliminary data.</text>
</comment>
<evidence type="ECO:0000313" key="2">
    <source>
        <dbReference type="Proteomes" id="UP001279522"/>
    </source>
</evidence>
<accession>A0AAN4IHV2</accession>
<feature type="non-terminal residue" evidence="1">
    <location>
        <position position="1"/>
    </location>
</feature>
<dbReference type="AlphaFoldDB" id="A0AAN4IHV2"/>
<name>A0AAN4IHV2_CITFR</name>
<sequence length="67" mass="7924">FRFDELIAASYANPNAKVHFTPSSKGYDFKWEWDGKVHELHIEREKLVFPDLILERLFEAAIEMAKK</sequence>
<organism evidence="1 2">
    <name type="scientific">Citrobacter freundii</name>
    <dbReference type="NCBI Taxonomy" id="546"/>
    <lineage>
        <taxon>Bacteria</taxon>
        <taxon>Pseudomonadati</taxon>
        <taxon>Pseudomonadota</taxon>
        <taxon>Gammaproteobacteria</taxon>
        <taxon>Enterobacterales</taxon>
        <taxon>Enterobacteriaceae</taxon>
        <taxon>Citrobacter</taxon>
        <taxon>Citrobacter freundii complex</taxon>
    </lineage>
</organism>
<gene>
    <name evidence="1" type="ORF">SGX49_005316</name>
</gene>
<dbReference type="EMBL" id="ABOSXX010000059">
    <property type="protein sequence ID" value="ELV3682808.1"/>
    <property type="molecule type" value="Genomic_DNA"/>
</dbReference>
<reference evidence="1" key="1">
    <citation type="submission" date="2023-05" db="EMBL/GenBank/DDBJ databases">
        <authorList>
            <consortium name="Clinical and Environmental Microbiology Branch: Whole genome sequencing antimicrobial resistance pathogens in the healthcare setting"/>
        </authorList>
    </citation>
    <scope>NUCLEOTIDE SEQUENCE</scope>
    <source>
        <strain evidence="1">2023GN-00287</strain>
    </source>
</reference>
<proteinExistence type="predicted"/>
<dbReference type="Proteomes" id="UP001279522">
    <property type="component" value="Unassembled WGS sequence"/>
</dbReference>
<evidence type="ECO:0000313" key="1">
    <source>
        <dbReference type="EMBL" id="ELV3682808.1"/>
    </source>
</evidence>